<gene>
    <name evidence="2" type="ORF">DHW03_07440</name>
</gene>
<reference evidence="2 3" key="1">
    <citation type="submission" date="2018-05" db="EMBL/GenBank/DDBJ databases">
        <title>Pedobacter paludis sp. nov., isolated from wetland soil.</title>
        <authorList>
            <person name="Zhang Y."/>
            <person name="Wang G."/>
        </authorList>
    </citation>
    <scope>NUCLEOTIDE SEQUENCE [LARGE SCALE GENOMIC DNA]</scope>
    <source>
        <strain evidence="2 3">KCTC22721</strain>
    </source>
</reference>
<dbReference type="RefSeq" id="WP_109925144.1">
    <property type="nucleotide sequence ID" value="NZ_QGNZ01000002.1"/>
</dbReference>
<protein>
    <submittedName>
        <fullName evidence="2">Methyltransferase type 12</fullName>
    </submittedName>
</protein>
<dbReference type="SUPFAM" id="SSF53335">
    <property type="entry name" value="S-adenosyl-L-methionine-dependent methyltransferases"/>
    <property type="match status" value="1"/>
</dbReference>
<comment type="caution">
    <text evidence="2">The sequence shown here is derived from an EMBL/GenBank/DDBJ whole genome shotgun (WGS) entry which is preliminary data.</text>
</comment>
<keyword evidence="2" id="KW-0808">Transferase</keyword>
<dbReference type="EMBL" id="QGNZ01000002">
    <property type="protein sequence ID" value="PWS27435.1"/>
    <property type="molecule type" value="Genomic_DNA"/>
</dbReference>
<dbReference type="Proteomes" id="UP000245379">
    <property type="component" value="Unassembled WGS sequence"/>
</dbReference>
<keyword evidence="3" id="KW-1185">Reference proteome</keyword>
<dbReference type="PROSITE" id="PS01330">
    <property type="entry name" value="PABS_1"/>
    <property type="match status" value="1"/>
</dbReference>
<dbReference type="AlphaFoldDB" id="A0A317EM28"/>
<evidence type="ECO:0000259" key="1">
    <source>
        <dbReference type="Pfam" id="PF13649"/>
    </source>
</evidence>
<feature type="domain" description="Methyltransferase" evidence="1">
    <location>
        <begin position="41"/>
        <end position="136"/>
    </location>
</feature>
<dbReference type="GO" id="GO:0008168">
    <property type="term" value="F:methyltransferase activity"/>
    <property type="evidence" value="ECO:0007669"/>
    <property type="project" value="UniProtKB-KW"/>
</dbReference>
<proteinExistence type="predicted"/>
<evidence type="ECO:0000313" key="3">
    <source>
        <dbReference type="Proteomes" id="UP000245379"/>
    </source>
</evidence>
<dbReference type="OrthoDB" id="836632at2"/>
<keyword evidence="2" id="KW-0489">Methyltransferase</keyword>
<dbReference type="InterPro" id="IPR041698">
    <property type="entry name" value="Methyltransf_25"/>
</dbReference>
<dbReference type="CDD" id="cd02440">
    <property type="entry name" value="AdoMet_MTases"/>
    <property type="match status" value="1"/>
</dbReference>
<dbReference type="Gene3D" id="3.40.50.150">
    <property type="entry name" value="Vaccinia Virus protein VP39"/>
    <property type="match status" value="1"/>
</dbReference>
<organism evidence="2 3">
    <name type="scientific">Pedobacter yonginense</name>
    <dbReference type="NCBI Taxonomy" id="651869"/>
    <lineage>
        <taxon>Bacteria</taxon>
        <taxon>Pseudomonadati</taxon>
        <taxon>Bacteroidota</taxon>
        <taxon>Sphingobacteriia</taxon>
        <taxon>Sphingobacteriales</taxon>
        <taxon>Sphingobacteriaceae</taxon>
        <taxon>Pedobacter</taxon>
    </lineage>
</organism>
<dbReference type="Pfam" id="PF13649">
    <property type="entry name" value="Methyltransf_25"/>
    <property type="match status" value="1"/>
</dbReference>
<name>A0A317EM28_9SPHI</name>
<sequence length="209" mass="23997">MLNNYDKIANQYDFMSRLVFFKSQVNAQINQLKYLPKNGSILVVGGGTGWILEEISKLSPKGLKIVYVEISAKMVALSKQRNFGDNEVQIVNQGIEEFDSSILFDAILTPFLFDNFSKERVEFVFEKLSGFLKPCGLWLFVDFCVGTASGQWWKLFLLKAMYRFFKLLSIVEASQLIETKPYFEGSKYTLIDESRYFGGFIRASVYKKA</sequence>
<dbReference type="GO" id="GO:0032259">
    <property type="term" value="P:methylation"/>
    <property type="evidence" value="ECO:0007669"/>
    <property type="project" value="UniProtKB-KW"/>
</dbReference>
<accession>A0A317EM28</accession>
<dbReference type="InterPro" id="IPR030373">
    <property type="entry name" value="PABS_CS"/>
</dbReference>
<evidence type="ECO:0000313" key="2">
    <source>
        <dbReference type="EMBL" id="PWS27435.1"/>
    </source>
</evidence>
<dbReference type="InterPro" id="IPR029063">
    <property type="entry name" value="SAM-dependent_MTases_sf"/>
</dbReference>